<evidence type="ECO:0000313" key="9">
    <source>
        <dbReference type="Proteomes" id="UP001431783"/>
    </source>
</evidence>
<keyword evidence="4" id="KW-0804">Transcription</keyword>
<reference evidence="8 9" key="1">
    <citation type="submission" date="2023-03" db="EMBL/GenBank/DDBJ databases">
        <title>Genome insight into feeding habits of ladybird beetles.</title>
        <authorList>
            <person name="Li H.-S."/>
            <person name="Huang Y.-H."/>
            <person name="Pang H."/>
        </authorList>
    </citation>
    <scope>NUCLEOTIDE SEQUENCE [LARGE SCALE GENOMIC DNA]</scope>
    <source>
        <strain evidence="8">SYSU_2023b</strain>
        <tissue evidence="8">Whole body</tissue>
    </source>
</reference>
<evidence type="ECO:0000256" key="6">
    <source>
        <dbReference type="SAM" id="MobiDB-lite"/>
    </source>
</evidence>
<keyword evidence="5" id="KW-0539">Nucleus</keyword>
<feature type="compositionally biased region" description="Polar residues" evidence="6">
    <location>
        <begin position="190"/>
        <end position="234"/>
    </location>
</feature>
<dbReference type="GO" id="GO:0006355">
    <property type="term" value="P:regulation of DNA-templated transcription"/>
    <property type="evidence" value="ECO:0007669"/>
    <property type="project" value="InterPro"/>
</dbReference>
<feature type="region of interest" description="Disordered" evidence="6">
    <location>
        <begin position="151"/>
        <end position="234"/>
    </location>
</feature>
<evidence type="ECO:0000259" key="7">
    <source>
        <dbReference type="Pfam" id="PF05712"/>
    </source>
</evidence>
<evidence type="ECO:0000256" key="1">
    <source>
        <dbReference type="ARBA" id="ARBA00004123"/>
    </source>
</evidence>
<dbReference type="InterPro" id="IPR026541">
    <property type="entry name" value="MRG_dom"/>
</dbReference>
<evidence type="ECO:0000313" key="8">
    <source>
        <dbReference type="EMBL" id="KAK9872588.1"/>
    </source>
</evidence>
<dbReference type="GO" id="GO:0035267">
    <property type="term" value="C:NuA4 histone acetyltransferase complex"/>
    <property type="evidence" value="ECO:0007669"/>
    <property type="project" value="TreeGrafter"/>
</dbReference>
<keyword evidence="3" id="KW-0805">Transcription regulation</keyword>
<dbReference type="InterPro" id="IPR038217">
    <property type="entry name" value="MRG_C_sf"/>
</dbReference>
<dbReference type="GO" id="GO:0006325">
    <property type="term" value="P:chromatin organization"/>
    <property type="evidence" value="ECO:0007669"/>
    <property type="project" value="UniProtKB-KW"/>
</dbReference>
<dbReference type="PROSITE" id="PS51640">
    <property type="entry name" value="MRG"/>
    <property type="match status" value="1"/>
</dbReference>
<comment type="subcellular location">
    <subcellularLocation>
        <location evidence="1">Nucleus</location>
    </subcellularLocation>
</comment>
<dbReference type="GO" id="GO:0005634">
    <property type="term" value="C:nucleus"/>
    <property type="evidence" value="ECO:0007669"/>
    <property type="project" value="UniProtKB-SubCell"/>
</dbReference>
<keyword evidence="2" id="KW-0156">Chromatin regulator</keyword>
<feature type="compositionally biased region" description="Polar residues" evidence="6">
    <location>
        <begin position="167"/>
        <end position="182"/>
    </location>
</feature>
<feature type="domain" description="MRG" evidence="7">
    <location>
        <begin position="11"/>
        <end position="313"/>
    </location>
</feature>
<evidence type="ECO:0000256" key="3">
    <source>
        <dbReference type="ARBA" id="ARBA00023015"/>
    </source>
</evidence>
<dbReference type="Proteomes" id="UP001431783">
    <property type="component" value="Unassembled WGS sequence"/>
</dbReference>
<dbReference type="GO" id="GO:0072487">
    <property type="term" value="C:MSL complex"/>
    <property type="evidence" value="ECO:0007669"/>
    <property type="project" value="TreeGrafter"/>
</dbReference>
<evidence type="ECO:0000256" key="2">
    <source>
        <dbReference type="ARBA" id="ARBA00022853"/>
    </source>
</evidence>
<comment type="caution">
    <text evidence="8">The sequence shown here is derived from an EMBL/GenBank/DDBJ whole genome shotgun (WGS) entry which is preliminary data.</text>
</comment>
<accession>A0AAW1TQH0</accession>
<protein>
    <recommendedName>
        <fullName evidence="7">MRG domain-containing protein</fullName>
    </recommendedName>
</protein>
<dbReference type="InterPro" id="IPR008676">
    <property type="entry name" value="MRG"/>
</dbReference>
<dbReference type="AlphaFoldDB" id="A0AAW1TQH0"/>
<dbReference type="PANTHER" id="PTHR10880:SF15">
    <property type="entry name" value="MSL COMPLEX SUBUNIT 3"/>
    <property type="match status" value="1"/>
</dbReference>
<feature type="region of interest" description="Disordered" evidence="6">
    <location>
        <begin position="1"/>
        <end position="20"/>
    </location>
</feature>
<name>A0AAW1TQH0_9CUCU</name>
<organism evidence="8 9">
    <name type="scientific">Henosepilachna vigintioctopunctata</name>
    <dbReference type="NCBI Taxonomy" id="420089"/>
    <lineage>
        <taxon>Eukaryota</taxon>
        <taxon>Metazoa</taxon>
        <taxon>Ecdysozoa</taxon>
        <taxon>Arthropoda</taxon>
        <taxon>Hexapoda</taxon>
        <taxon>Insecta</taxon>
        <taxon>Pterygota</taxon>
        <taxon>Neoptera</taxon>
        <taxon>Endopterygota</taxon>
        <taxon>Coleoptera</taxon>
        <taxon>Polyphaga</taxon>
        <taxon>Cucujiformia</taxon>
        <taxon>Coccinelloidea</taxon>
        <taxon>Coccinellidae</taxon>
        <taxon>Epilachninae</taxon>
        <taxon>Epilachnini</taxon>
        <taxon>Henosepilachna</taxon>
    </lineage>
</organism>
<evidence type="ECO:0000256" key="4">
    <source>
        <dbReference type="ARBA" id="ARBA00023163"/>
    </source>
</evidence>
<dbReference type="EMBL" id="JARQZJ010000012">
    <property type="protein sequence ID" value="KAK9872588.1"/>
    <property type="molecule type" value="Genomic_DNA"/>
</dbReference>
<feature type="compositionally biased region" description="Basic and acidic residues" evidence="6">
    <location>
        <begin position="154"/>
        <end position="165"/>
    </location>
</feature>
<proteinExistence type="predicted"/>
<dbReference type="PANTHER" id="PTHR10880">
    <property type="entry name" value="MORTALITY FACTOR 4-LIKE PROTEIN"/>
    <property type="match status" value="1"/>
</dbReference>
<gene>
    <name evidence="8" type="ORF">WA026_018720</name>
</gene>
<keyword evidence="9" id="KW-1185">Reference proteome</keyword>
<dbReference type="Pfam" id="PF05712">
    <property type="entry name" value="MRG"/>
    <property type="match status" value="1"/>
</dbReference>
<sequence>MDTDEGQASSSSDDDTSTEEECIPIELTPNLKQLLENDYHFINSNNKLHKLPAVPNVANILETYFKHFSNHQRCNSNEKNGSRYRNYYYTNKPTVEDIQKNLISCREFLDGMRIYFDNTLEDLLLYRSEKNVYPTKQLTYSSLSSMNQTNEQINHADDQSSKVLEENGSQNTQNIEQENNVGASRRKSLRSYNNQESQNMNGNSQPMEAVSSSSNGSKPCLSIASSNSETSAPPFQTKTISWKALPDAAHHCRPPPPCLVYGATHLTRLLVKMPELLGATSISGTKLKNLIRHIELFIDFLNEHKEWYGEKYYQGS</sequence>
<dbReference type="Gene3D" id="1.10.274.30">
    <property type="entry name" value="MRG domain"/>
    <property type="match status" value="1"/>
</dbReference>
<evidence type="ECO:0000256" key="5">
    <source>
        <dbReference type="ARBA" id="ARBA00023242"/>
    </source>
</evidence>